<feature type="domain" description="Chorismate mutase" evidence="4">
    <location>
        <begin position="22"/>
        <end position="112"/>
    </location>
</feature>
<dbReference type="Pfam" id="PF01817">
    <property type="entry name" value="CM_2"/>
    <property type="match status" value="1"/>
</dbReference>
<keyword evidence="5" id="KW-0456">Lyase</keyword>
<evidence type="ECO:0000259" key="4">
    <source>
        <dbReference type="PROSITE" id="PS51168"/>
    </source>
</evidence>
<feature type="region of interest" description="Disordered" evidence="3">
    <location>
        <begin position="1"/>
        <end position="20"/>
    </location>
</feature>
<dbReference type="InterPro" id="IPR051331">
    <property type="entry name" value="Chorismate_mutase-related"/>
</dbReference>
<dbReference type="GO" id="GO:0016829">
    <property type="term" value="F:lyase activity"/>
    <property type="evidence" value="ECO:0007669"/>
    <property type="project" value="UniProtKB-KW"/>
</dbReference>
<evidence type="ECO:0000256" key="1">
    <source>
        <dbReference type="ARBA" id="ARBA00012404"/>
    </source>
</evidence>
<dbReference type="PROSITE" id="PS51168">
    <property type="entry name" value="CHORISMATE_MUT_2"/>
    <property type="match status" value="1"/>
</dbReference>
<keyword evidence="5" id="KW-0670">Pyruvate</keyword>
<dbReference type="InterPro" id="IPR002701">
    <property type="entry name" value="CM_II_prokaryot"/>
</dbReference>
<comment type="caution">
    <text evidence="5">The sequence shown here is derived from an EMBL/GenBank/DDBJ whole genome shotgun (WGS) entry which is preliminary data.</text>
</comment>
<reference evidence="5" key="1">
    <citation type="submission" date="2023-07" db="EMBL/GenBank/DDBJ databases">
        <title>Sorghum-associated microbial communities from plants grown in Nebraska, USA.</title>
        <authorList>
            <person name="Schachtman D."/>
        </authorList>
    </citation>
    <scope>NUCLEOTIDE SEQUENCE</scope>
    <source>
        <strain evidence="5">DS3315</strain>
    </source>
</reference>
<evidence type="ECO:0000313" key="6">
    <source>
        <dbReference type="Proteomes" id="UP001224845"/>
    </source>
</evidence>
<gene>
    <name evidence="5" type="ORF">J2W39_000100</name>
</gene>
<protein>
    <recommendedName>
        <fullName evidence="1">chorismate mutase</fullName>
        <ecNumber evidence="1">5.4.99.5</ecNumber>
    </recommendedName>
</protein>
<feature type="compositionally biased region" description="Basic and acidic residues" evidence="3">
    <location>
        <begin position="1"/>
        <end position="18"/>
    </location>
</feature>
<dbReference type="PANTHER" id="PTHR38041">
    <property type="entry name" value="CHORISMATE MUTASE"/>
    <property type="match status" value="1"/>
</dbReference>
<dbReference type="InterPro" id="IPR036979">
    <property type="entry name" value="CM_dom_sf"/>
</dbReference>
<dbReference type="GO" id="GO:0009697">
    <property type="term" value="P:salicylic acid biosynthetic process"/>
    <property type="evidence" value="ECO:0007669"/>
    <property type="project" value="TreeGrafter"/>
</dbReference>
<evidence type="ECO:0000256" key="2">
    <source>
        <dbReference type="ARBA" id="ARBA00023235"/>
    </source>
</evidence>
<dbReference type="EC" id="5.4.99.5" evidence="1"/>
<dbReference type="GO" id="GO:0004106">
    <property type="term" value="F:chorismate mutase activity"/>
    <property type="evidence" value="ECO:0007669"/>
    <property type="project" value="UniProtKB-EC"/>
</dbReference>
<dbReference type="EMBL" id="JAUSRV010000001">
    <property type="protein sequence ID" value="MDP9968877.1"/>
    <property type="molecule type" value="Genomic_DNA"/>
</dbReference>
<keyword evidence="2" id="KW-0413">Isomerase</keyword>
<accession>A0AAW8E7Y2</accession>
<dbReference type="GO" id="GO:0046417">
    <property type="term" value="P:chorismate metabolic process"/>
    <property type="evidence" value="ECO:0007669"/>
    <property type="project" value="InterPro"/>
</dbReference>
<proteinExistence type="predicted"/>
<evidence type="ECO:0000256" key="3">
    <source>
        <dbReference type="SAM" id="MobiDB-lite"/>
    </source>
</evidence>
<dbReference type="Proteomes" id="UP001224845">
    <property type="component" value="Unassembled WGS sequence"/>
</dbReference>
<dbReference type="SUPFAM" id="SSF48600">
    <property type="entry name" value="Chorismate mutase II"/>
    <property type="match status" value="1"/>
</dbReference>
<organism evidence="5 6">
    <name type="scientific">Variovorax paradoxus</name>
    <dbReference type="NCBI Taxonomy" id="34073"/>
    <lineage>
        <taxon>Bacteria</taxon>
        <taxon>Pseudomonadati</taxon>
        <taxon>Pseudomonadota</taxon>
        <taxon>Betaproteobacteria</taxon>
        <taxon>Burkholderiales</taxon>
        <taxon>Comamonadaceae</taxon>
        <taxon>Variovorax</taxon>
    </lineage>
</organism>
<sequence>MTGKEPNPHDPPSRRFRDPNYVPLADNLAQVRERIDAIDNRIVALLAERGRYVKDAARFKLDSFQVSAPQRQQEVIDKVKRLADEMGAYPEVVEACYRALIAGFIAREQQHHQDMVEIDGGPQQ</sequence>
<evidence type="ECO:0000313" key="5">
    <source>
        <dbReference type="EMBL" id="MDP9968877.1"/>
    </source>
</evidence>
<dbReference type="PANTHER" id="PTHR38041:SF1">
    <property type="entry name" value="CHORISMATE MUTASE"/>
    <property type="match status" value="1"/>
</dbReference>
<dbReference type="RefSeq" id="WP_307591471.1">
    <property type="nucleotide sequence ID" value="NZ_JAUSRV010000001.1"/>
</dbReference>
<dbReference type="AlphaFoldDB" id="A0AAW8E7Y2"/>
<dbReference type="InterPro" id="IPR036263">
    <property type="entry name" value="Chorismate_II_sf"/>
</dbReference>
<dbReference type="Gene3D" id="1.20.59.10">
    <property type="entry name" value="Chorismate mutase"/>
    <property type="match status" value="1"/>
</dbReference>
<name>A0AAW8E7Y2_VARPD</name>
<dbReference type="SMART" id="SM00830">
    <property type="entry name" value="CM_2"/>
    <property type="match status" value="1"/>
</dbReference>